<proteinExistence type="inferred from homology"/>
<dbReference type="InterPro" id="IPR051164">
    <property type="entry name" value="NmrA-like_oxidored"/>
</dbReference>
<sequence length="295" mass="31333">MRDRRGEVAVLGATGQQGSAVVRALSAAGAPVRALVRRPEAAADLVGLPGVRAVHADTDDAASLREAFTGVRALFVMTVFAARGPAGEVAQGRAVVDAAAAAQVPQLVYSSVGGAERRSGVPHFESKWTVEEHLRASGLPAVVVRPVFFMENFLQSMAPVREGDNLVLRAPLRPRTPLQLISAEDVGVISATLLQHPGLVPAGAVEVAGDDLGPEQVAERLGRRHGLVGRFEPTPVEAVDDEDFRAMFGWLARPPAYQGDLLLTRQLHPGVLDFAAFLAAGHRYPSTRTRTEEPT</sequence>
<evidence type="ECO:0000259" key="3">
    <source>
        <dbReference type="Pfam" id="PF05368"/>
    </source>
</evidence>
<evidence type="ECO:0000256" key="2">
    <source>
        <dbReference type="ARBA" id="ARBA00022857"/>
    </source>
</evidence>
<dbReference type="InterPro" id="IPR008030">
    <property type="entry name" value="NmrA-like"/>
</dbReference>
<accession>A0A7Y9DHM6</accession>
<reference evidence="4 5" key="1">
    <citation type="submission" date="2020-07" db="EMBL/GenBank/DDBJ databases">
        <title>Sequencing the genomes of 1000 actinobacteria strains.</title>
        <authorList>
            <person name="Klenk H.-P."/>
        </authorList>
    </citation>
    <scope>NUCLEOTIDE SEQUENCE [LARGE SCALE GENOMIC DNA]</scope>
    <source>
        <strain evidence="4 5">DSM 7487</strain>
    </source>
</reference>
<dbReference type="Gene3D" id="3.90.25.10">
    <property type="entry name" value="UDP-galactose 4-epimerase, domain 1"/>
    <property type="match status" value="1"/>
</dbReference>
<dbReference type="PANTHER" id="PTHR42748:SF7">
    <property type="entry name" value="NMRA LIKE REDOX SENSOR 1-RELATED"/>
    <property type="match status" value="1"/>
</dbReference>
<keyword evidence="5" id="KW-1185">Reference proteome</keyword>
<dbReference type="AlphaFoldDB" id="A0A7Y9DHM6"/>
<dbReference type="CDD" id="cd05251">
    <property type="entry name" value="NmrA_like_SDR_a"/>
    <property type="match status" value="1"/>
</dbReference>
<feature type="domain" description="NmrA-like" evidence="3">
    <location>
        <begin position="7"/>
        <end position="238"/>
    </location>
</feature>
<evidence type="ECO:0000313" key="4">
    <source>
        <dbReference type="EMBL" id="NYD20530.1"/>
    </source>
</evidence>
<keyword evidence="2" id="KW-0521">NADP</keyword>
<protein>
    <submittedName>
        <fullName evidence="4">Uncharacterized protein YbjT (DUF2867 family)</fullName>
    </submittedName>
</protein>
<organism evidence="4 5">
    <name type="scientific">Kineococcus aurantiacus</name>
    <dbReference type="NCBI Taxonomy" id="37633"/>
    <lineage>
        <taxon>Bacteria</taxon>
        <taxon>Bacillati</taxon>
        <taxon>Actinomycetota</taxon>
        <taxon>Actinomycetes</taxon>
        <taxon>Kineosporiales</taxon>
        <taxon>Kineosporiaceae</taxon>
        <taxon>Kineococcus</taxon>
    </lineage>
</organism>
<dbReference type="SUPFAM" id="SSF51735">
    <property type="entry name" value="NAD(P)-binding Rossmann-fold domains"/>
    <property type="match status" value="1"/>
</dbReference>
<gene>
    <name evidence="4" type="ORF">BJ968_000070</name>
</gene>
<dbReference type="Proteomes" id="UP000521922">
    <property type="component" value="Unassembled WGS sequence"/>
</dbReference>
<evidence type="ECO:0000256" key="1">
    <source>
        <dbReference type="ARBA" id="ARBA00006328"/>
    </source>
</evidence>
<dbReference type="InterPro" id="IPR036291">
    <property type="entry name" value="NAD(P)-bd_dom_sf"/>
</dbReference>
<comment type="similarity">
    <text evidence="1">Belongs to the NmrA-type oxidoreductase family.</text>
</comment>
<evidence type="ECO:0000313" key="5">
    <source>
        <dbReference type="Proteomes" id="UP000521922"/>
    </source>
</evidence>
<dbReference type="Pfam" id="PF05368">
    <property type="entry name" value="NmrA"/>
    <property type="match status" value="1"/>
</dbReference>
<name>A0A7Y9DHM6_9ACTN</name>
<comment type="caution">
    <text evidence="4">The sequence shown here is derived from an EMBL/GenBank/DDBJ whole genome shotgun (WGS) entry which is preliminary data.</text>
</comment>
<dbReference type="Gene3D" id="3.40.50.720">
    <property type="entry name" value="NAD(P)-binding Rossmann-like Domain"/>
    <property type="match status" value="1"/>
</dbReference>
<dbReference type="PANTHER" id="PTHR42748">
    <property type="entry name" value="NITROGEN METABOLITE REPRESSION PROTEIN NMRA FAMILY MEMBER"/>
    <property type="match status" value="1"/>
</dbReference>
<dbReference type="RefSeq" id="WP_179748231.1">
    <property type="nucleotide sequence ID" value="NZ_BAAAGN010000002.1"/>
</dbReference>
<dbReference type="EMBL" id="JACCBB010000001">
    <property type="protein sequence ID" value="NYD20530.1"/>
    <property type="molecule type" value="Genomic_DNA"/>
</dbReference>